<gene>
    <name evidence="2" type="ORF">FHS57_002583</name>
</gene>
<dbReference type="RefSeq" id="WP_183974172.1">
    <property type="nucleotide sequence ID" value="NZ_JACIBY010000005.1"/>
</dbReference>
<evidence type="ECO:0000313" key="2">
    <source>
        <dbReference type="EMBL" id="MBB3838577.1"/>
    </source>
</evidence>
<dbReference type="AlphaFoldDB" id="A0A7W6EQM2"/>
<dbReference type="PANTHER" id="PTHR31157">
    <property type="entry name" value="SCP DOMAIN-CONTAINING PROTEIN"/>
    <property type="match status" value="1"/>
</dbReference>
<dbReference type="SUPFAM" id="SSF55797">
    <property type="entry name" value="PR-1-like"/>
    <property type="match status" value="1"/>
</dbReference>
<protein>
    <submittedName>
        <fullName evidence="2">Uncharacterized protein YkwD</fullName>
    </submittedName>
</protein>
<dbReference type="InterPro" id="IPR014044">
    <property type="entry name" value="CAP_dom"/>
</dbReference>
<sequence length="224" mass="25770">MNRAICFLFLLGLLVSFQTGSVNYYALSSDDFLKLPEANQVINAKHPNYALLDAAIFHTTNIARRTHGLSPLQHGLGLQQAAQQFASDMIQMGFYNHVHLYSPSFAKLTQRIETFTREYSRMAENIGQYQLIDSPPEYCCRRKRDGSFEYFNCDNKHLLKGFNYLDFAQYAVDEWMNSPSHRHNVLDSTYTHLGCAARLSKNPYQECRAPFGRFVQNFGKVKTN</sequence>
<proteinExistence type="predicted"/>
<dbReference type="InterPro" id="IPR035940">
    <property type="entry name" value="CAP_sf"/>
</dbReference>
<evidence type="ECO:0000259" key="1">
    <source>
        <dbReference type="Pfam" id="PF00188"/>
    </source>
</evidence>
<reference evidence="2 3" key="1">
    <citation type="submission" date="2020-08" db="EMBL/GenBank/DDBJ databases">
        <title>Genomic Encyclopedia of Type Strains, Phase IV (KMG-IV): sequencing the most valuable type-strain genomes for metagenomic binning, comparative biology and taxonomic classification.</title>
        <authorList>
            <person name="Goeker M."/>
        </authorList>
    </citation>
    <scope>NUCLEOTIDE SEQUENCE [LARGE SCALE GENOMIC DNA]</scope>
    <source>
        <strain evidence="2 3">DSM 17976</strain>
    </source>
</reference>
<dbReference type="PANTHER" id="PTHR31157:SF1">
    <property type="entry name" value="SCP DOMAIN-CONTAINING PROTEIN"/>
    <property type="match status" value="1"/>
</dbReference>
<dbReference type="Gene3D" id="3.40.33.10">
    <property type="entry name" value="CAP"/>
    <property type="match status" value="1"/>
</dbReference>
<name>A0A7W6EQM2_9BACT</name>
<keyword evidence="3" id="KW-1185">Reference proteome</keyword>
<accession>A0A7W6EQM2</accession>
<dbReference type="CDD" id="cd05379">
    <property type="entry name" value="CAP_bacterial"/>
    <property type="match status" value="1"/>
</dbReference>
<dbReference type="Proteomes" id="UP000541352">
    <property type="component" value="Unassembled WGS sequence"/>
</dbReference>
<evidence type="ECO:0000313" key="3">
    <source>
        <dbReference type="Proteomes" id="UP000541352"/>
    </source>
</evidence>
<feature type="domain" description="SCP" evidence="1">
    <location>
        <begin position="59"/>
        <end position="204"/>
    </location>
</feature>
<dbReference type="Pfam" id="PF00188">
    <property type="entry name" value="CAP"/>
    <property type="match status" value="1"/>
</dbReference>
<dbReference type="EMBL" id="JACIBY010000005">
    <property type="protein sequence ID" value="MBB3838577.1"/>
    <property type="molecule type" value="Genomic_DNA"/>
</dbReference>
<comment type="caution">
    <text evidence="2">The sequence shown here is derived from an EMBL/GenBank/DDBJ whole genome shotgun (WGS) entry which is preliminary data.</text>
</comment>
<organism evidence="2 3">
    <name type="scientific">Runella defluvii</name>
    <dbReference type="NCBI Taxonomy" id="370973"/>
    <lineage>
        <taxon>Bacteria</taxon>
        <taxon>Pseudomonadati</taxon>
        <taxon>Bacteroidota</taxon>
        <taxon>Cytophagia</taxon>
        <taxon>Cytophagales</taxon>
        <taxon>Spirosomataceae</taxon>
        <taxon>Runella</taxon>
    </lineage>
</organism>